<dbReference type="EMBL" id="CAJVPU010010235">
    <property type="protein sequence ID" value="CAG8603668.1"/>
    <property type="molecule type" value="Genomic_DNA"/>
</dbReference>
<evidence type="ECO:0000313" key="1">
    <source>
        <dbReference type="EMBL" id="CAG8603668.1"/>
    </source>
</evidence>
<comment type="caution">
    <text evidence="1">The sequence shown here is derived from an EMBL/GenBank/DDBJ whole genome shotgun (WGS) entry which is preliminary data.</text>
</comment>
<organism evidence="1 2">
    <name type="scientific">Dentiscutata heterogama</name>
    <dbReference type="NCBI Taxonomy" id="1316150"/>
    <lineage>
        <taxon>Eukaryota</taxon>
        <taxon>Fungi</taxon>
        <taxon>Fungi incertae sedis</taxon>
        <taxon>Mucoromycota</taxon>
        <taxon>Glomeromycotina</taxon>
        <taxon>Glomeromycetes</taxon>
        <taxon>Diversisporales</taxon>
        <taxon>Gigasporaceae</taxon>
        <taxon>Dentiscutata</taxon>
    </lineage>
</organism>
<proteinExistence type="predicted"/>
<evidence type="ECO:0000313" key="2">
    <source>
        <dbReference type="Proteomes" id="UP000789702"/>
    </source>
</evidence>
<gene>
    <name evidence="1" type="ORF">DHETER_LOCUS7353</name>
</gene>
<protein>
    <submittedName>
        <fullName evidence="1">3815_t:CDS:1</fullName>
    </submittedName>
</protein>
<dbReference type="Proteomes" id="UP000789702">
    <property type="component" value="Unassembled WGS sequence"/>
</dbReference>
<reference evidence="1" key="1">
    <citation type="submission" date="2021-06" db="EMBL/GenBank/DDBJ databases">
        <authorList>
            <person name="Kallberg Y."/>
            <person name="Tangrot J."/>
            <person name="Rosling A."/>
        </authorList>
    </citation>
    <scope>NUCLEOTIDE SEQUENCE</scope>
    <source>
        <strain evidence="1">IL203A</strain>
    </source>
</reference>
<accession>A0ACA9MNP7</accession>
<keyword evidence="2" id="KW-1185">Reference proteome</keyword>
<name>A0ACA9MNP7_9GLOM</name>
<sequence length="242" mass="27866">MSDTKEPNPQNEVQDTVSPIEEIHDKGHEQQGNKQQGYTWEPSEEMLQFFTRIHKDNTLSQEEQAIEQSLMDTRSLLLNGLSYANDIRRDQTIKCISPSYNPPAEYEEVCGPTKLNELITQENEKNKMSKSFFESSKTPMKYLKSQGIRIIAYLDDLLIIADSEKEAIIHQDLTLNYLQLLGFTINNKKSSLVPTNALEYLDTIRECQSIFKKQEIHIRKLVSIIGKLIFITNAVFLAHLRS</sequence>